<keyword evidence="1" id="KW-0812">Transmembrane</keyword>
<keyword evidence="3" id="KW-1185">Reference proteome</keyword>
<feature type="transmembrane region" description="Helical" evidence="1">
    <location>
        <begin position="26"/>
        <end position="50"/>
    </location>
</feature>
<accession>A0A4Q5MWM7</accession>
<sequence>MTYAAPAPAPAPPPAVTRRSTRGAKILTAVGALLCVAAVVLGVFTARQFVGLLPLDLLGPDGSAGSAVVGTVDAPGTAQVQLEAGRYAILIAQREPAGLGELAGDLEVTGPDGTSVATGGGAQVSVNAGRGGVRARSVGAFVVAEPGSYTVTAPPLTDGSTATVMLTPDQDFVPFFTGIFSTVFGVFGVMVVGFVGFGMTVGGIVWWAIVRRPRPASR</sequence>
<dbReference type="RefSeq" id="WP_130103727.1">
    <property type="nucleotide sequence ID" value="NZ_SDWW01000046.1"/>
</dbReference>
<protein>
    <submittedName>
        <fullName evidence="2">Uncharacterized protein</fullName>
    </submittedName>
</protein>
<dbReference type="AlphaFoldDB" id="A0A4Q5MWM7"/>
<reference evidence="2 3" key="1">
    <citation type="submission" date="2019-01" db="EMBL/GenBank/DDBJ databases">
        <title>Novel species of Cellulomonas.</title>
        <authorList>
            <person name="Liu Q."/>
            <person name="Xin Y.-H."/>
        </authorList>
    </citation>
    <scope>NUCLEOTIDE SEQUENCE [LARGE SCALE GENOMIC DNA]</scope>
    <source>
        <strain evidence="2 3">HLT2-17</strain>
    </source>
</reference>
<keyword evidence="1" id="KW-1133">Transmembrane helix</keyword>
<proteinExistence type="predicted"/>
<dbReference type="OrthoDB" id="4829874at2"/>
<keyword evidence="1" id="KW-0472">Membrane</keyword>
<dbReference type="EMBL" id="SDWW01000046">
    <property type="protein sequence ID" value="RYV49965.1"/>
    <property type="molecule type" value="Genomic_DNA"/>
</dbReference>
<organism evidence="2 3">
    <name type="scientific">Pengzhenrongella frigida</name>
    <dbReference type="NCBI Taxonomy" id="1259133"/>
    <lineage>
        <taxon>Bacteria</taxon>
        <taxon>Bacillati</taxon>
        <taxon>Actinomycetota</taxon>
        <taxon>Actinomycetes</taxon>
        <taxon>Micrococcales</taxon>
        <taxon>Pengzhenrongella</taxon>
    </lineage>
</organism>
<gene>
    <name evidence="2" type="ORF">EUA98_16155</name>
</gene>
<comment type="caution">
    <text evidence="2">The sequence shown here is derived from an EMBL/GenBank/DDBJ whole genome shotgun (WGS) entry which is preliminary data.</text>
</comment>
<evidence type="ECO:0000313" key="3">
    <source>
        <dbReference type="Proteomes" id="UP000293764"/>
    </source>
</evidence>
<feature type="transmembrane region" description="Helical" evidence="1">
    <location>
        <begin position="175"/>
        <end position="208"/>
    </location>
</feature>
<evidence type="ECO:0000313" key="2">
    <source>
        <dbReference type="EMBL" id="RYV49965.1"/>
    </source>
</evidence>
<evidence type="ECO:0000256" key="1">
    <source>
        <dbReference type="SAM" id="Phobius"/>
    </source>
</evidence>
<name>A0A4Q5MWM7_9MICO</name>
<dbReference type="Proteomes" id="UP000293764">
    <property type="component" value="Unassembled WGS sequence"/>
</dbReference>